<feature type="compositionally biased region" description="Polar residues" evidence="1">
    <location>
        <begin position="22"/>
        <end position="34"/>
    </location>
</feature>
<dbReference type="EMBL" id="GBXM01008062">
    <property type="protein sequence ID" value="JAI00516.1"/>
    <property type="molecule type" value="Transcribed_RNA"/>
</dbReference>
<sequence length="34" mass="3851">MHIGPKNSKDRMFPQLAKADTSDSNTYQHSPGQY</sequence>
<dbReference type="AlphaFoldDB" id="A0A0E9XF86"/>
<proteinExistence type="predicted"/>
<evidence type="ECO:0000313" key="2">
    <source>
        <dbReference type="EMBL" id="JAI00516.1"/>
    </source>
</evidence>
<reference evidence="2" key="1">
    <citation type="submission" date="2014-11" db="EMBL/GenBank/DDBJ databases">
        <authorList>
            <person name="Amaro Gonzalez C."/>
        </authorList>
    </citation>
    <scope>NUCLEOTIDE SEQUENCE</scope>
</reference>
<feature type="region of interest" description="Disordered" evidence="1">
    <location>
        <begin position="1"/>
        <end position="34"/>
    </location>
</feature>
<reference evidence="2" key="2">
    <citation type="journal article" date="2015" name="Fish Shellfish Immunol.">
        <title>Early steps in the European eel (Anguilla anguilla)-Vibrio vulnificus interaction in the gills: Role of the RtxA13 toxin.</title>
        <authorList>
            <person name="Callol A."/>
            <person name="Pajuelo D."/>
            <person name="Ebbesson L."/>
            <person name="Teles M."/>
            <person name="MacKenzie S."/>
            <person name="Amaro C."/>
        </authorList>
    </citation>
    <scope>NUCLEOTIDE SEQUENCE</scope>
</reference>
<organism evidence="2">
    <name type="scientific">Anguilla anguilla</name>
    <name type="common">European freshwater eel</name>
    <name type="synonym">Muraena anguilla</name>
    <dbReference type="NCBI Taxonomy" id="7936"/>
    <lineage>
        <taxon>Eukaryota</taxon>
        <taxon>Metazoa</taxon>
        <taxon>Chordata</taxon>
        <taxon>Craniata</taxon>
        <taxon>Vertebrata</taxon>
        <taxon>Euteleostomi</taxon>
        <taxon>Actinopterygii</taxon>
        <taxon>Neopterygii</taxon>
        <taxon>Teleostei</taxon>
        <taxon>Anguilliformes</taxon>
        <taxon>Anguillidae</taxon>
        <taxon>Anguilla</taxon>
    </lineage>
</organism>
<evidence type="ECO:0000256" key="1">
    <source>
        <dbReference type="SAM" id="MobiDB-lite"/>
    </source>
</evidence>
<accession>A0A0E9XF86</accession>
<name>A0A0E9XF86_ANGAN</name>
<protein>
    <submittedName>
        <fullName evidence="2">Uncharacterized protein</fullName>
    </submittedName>
</protein>